<feature type="coiled-coil region" evidence="1">
    <location>
        <begin position="513"/>
        <end position="578"/>
    </location>
</feature>
<accession>A0A7Y9DVJ2</accession>
<feature type="compositionally biased region" description="Low complexity" evidence="2">
    <location>
        <begin position="125"/>
        <end position="135"/>
    </location>
</feature>
<gene>
    <name evidence="3" type="ORF">BJ983_002415</name>
</gene>
<dbReference type="EMBL" id="JACCBN010000001">
    <property type="protein sequence ID" value="NYD36313.1"/>
    <property type="molecule type" value="Genomic_DNA"/>
</dbReference>
<dbReference type="AlphaFoldDB" id="A0A7Y9DVJ2"/>
<dbReference type="Pfam" id="PF03993">
    <property type="entry name" value="DUF349"/>
    <property type="match status" value="3"/>
</dbReference>
<feature type="compositionally biased region" description="Low complexity" evidence="2">
    <location>
        <begin position="1"/>
        <end position="19"/>
    </location>
</feature>
<evidence type="ECO:0008006" key="5">
    <source>
        <dbReference type="Google" id="ProtNLM"/>
    </source>
</evidence>
<proteinExistence type="predicted"/>
<evidence type="ECO:0000256" key="1">
    <source>
        <dbReference type="SAM" id="Coils"/>
    </source>
</evidence>
<feature type="compositionally biased region" description="Polar residues" evidence="2">
    <location>
        <begin position="25"/>
        <end position="34"/>
    </location>
</feature>
<dbReference type="InterPro" id="IPR007139">
    <property type="entry name" value="DUF349"/>
</dbReference>
<feature type="compositionally biased region" description="Pro residues" evidence="2">
    <location>
        <begin position="136"/>
        <end position="154"/>
    </location>
</feature>
<reference evidence="3 4" key="1">
    <citation type="submission" date="2020-07" db="EMBL/GenBank/DDBJ databases">
        <title>Sequencing the genomes of 1000 actinobacteria strains.</title>
        <authorList>
            <person name="Klenk H.-P."/>
        </authorList>
    </citation>
    <scope>NUCLEOTIDE SEQUENCE [LARGE SCALE GENOMIC DNA]</scope>
    <source>
        <strain evidence="3 4">DSM 45772</strain>
    </source>
</reference>
<feature type="region of interest" description="Disordered" evidence="2">
    <location>
        <begin position="1"/>
        <end position="206"/>
    </location>
</feature>
<sequence length="594" mass="63269">MADEQVTGVAGAVPGASGATDDVTENVTGDVTENVTDDVAGQESVSDGGDGQVDAPEPDEQVQISPAAVAVDDPEPSSSEAAPDVAGPGLTSDEPVPATSGDALVTVSPAAVAPDDATSEDAAADDASGAVDRAAPPVPAPGPPPGAPEVPSVPPGVAAVHDQADGSTDGSERPVPASPASESAELPTVPAATDDPTQWGRVDPDGTVYTVAPEGERAVGSWQAGDATEGLAHFARRFDDLRTEADLLVRRLQTGRGDAANVLRSATVLRERLDVASVVGDLPGLVVRLDAVITAAEQAGKAEKTAKAGARDQSVARKEALIGEAETLAEETTRWKHAGDRFSAMLEEWKTIRGIDRKTDDALWKRFAKARETFTRRRGAHFAELDRERASAKARKEELVVEAESLQSSEDWGATAGRYKELMTEWKAAGRTSKDADDALWARFRGAQDAFFSRRSATFDARDAEFTQNATAKDALLKEAAAIDLSDTDAARAALRSVQERWDQIGKVPRERVREFQNRLKEVEDRVRAAVDKRWSRTDPEKEARVGQFRERVEAYEAQAAKARAAGDERRAKEAEQQASTWREWLAAAERATG</sequence>
<comment type="caution">
    <text evidence="3">The sequence shown here is derived from an EMBL/GenBank/DDBJ whole genome shotgun (WGS) entry which is preliminary data.</text>
</comment>
<evidence type="ECO:0000313" key="3">
    <source>
        <dbReference type="EMBL" id="NYD36313.1"/>
    </source>
</evidence>
<protein>
    <recommendedName>
        <fullName evidence="5">DUF349 domain-containing protein</fullName>
    </recommendedName>
</protein>
<dbReference type="RefSeq" id="WP_218890241.1">
    <property type="nucleotide sequence ID" value="NZ_BAABHP010000007.1"/>
</dbReference>
<feature type="coiled-coil region" evidence="1">
    <location>
        <begin position="382"/>
        <end position="409"/>
    </location>
</feature>
<evidence type="ECO:0000256" key="2">
    <source>
        <dbReference type="SAM" id="MobiDB-lite"/>
    </source>
</evidence>
<keyword evidence="4" id="KW-1185">Reference proteome</keyword>
<organism evidence="3 4">
    <name type="scientific">Actinomycetospora corticicola</name>
    <dbReference type="NCBI Taxonomy" id="663602"/>
    <lineage>
        <taxon>Bacteria</taxon>
        <taxon>Bacillati</taxon>
        <taxon>Actinomycetota</taxon>
        <taxon>Actinomycetes</taxon>
        <taxon>Pseudonocardiales</taxon>
        <taxon>Pseudonocardiaceae</taxon>
        <taxon>Actinomycetospora</taxon>
    </lineage>
</organism>
<evidence type="ECO:0000313" key="4">
    <source>
        <dbReference type="Proteomes" id="UP000535890"/>
    </source>
</evidence>
<name>A0A7Y9DVJ2_9PSEU</name>
<keyword evidence="1" id="KW-0175">Coiled coil</keyword>
<dbReference type="Proteomes" id="UP000535890">
    <property type="component" value="Unassembled WGS sequence"/>
</dbReference>